<reference evidence="2 3" key="1">
    <citation type="submission" date="2022-09" db="EMBL/GenBank/DDBJ databases">
        <authorList>
            <person name="Palmer J.M."/>
        </authorList>
    </citation>
    <scope>NUCLEOTIDE SEQUENCE [LARGE SCALE GENOMIC DNA]</scope>
    <source>
        <strain evidence="2 3">DSM 7382</strain>
    </source>
</reference>
<gene>
    <name evidence="2" type="ORF">QCA50_017317</name>
</gene>
<name>A0AAW0FQL1_9APHY</name>
<feature type="domain" description="DUF6593" evidence="1">
    <location>
        <begin position="35"/>
        <end position="183"/>
    </location>
</feature>
<dbReference type="Proteomes" id="UP001385951">
    <property type="component" value="Unassembled WGS sequence"/>
</dbReference>
<sequence length="209" mass="23431">MPQRTDSGRALFIPHHELKMLPDSIHKTFIFSKDSFINTSLVAEGSGDPGYEIRSTVTPRSTKTRVIRNATDVVTLTKREWPRSNTLAFSGCSEMKMKNWLRDGSFTALQSISDPSPTRYVWKTDAELGELTLVRADTPDSTAPLAIFRFAVHGRRSPTLHLTHEAEYFEDAIVASLLVIAHGIRIKTERQANRMAPDALRMQPTTFGS</sequence>
<proteinExistence type="predicted"/>
<dbReference type="EMBL" id="JASBNA010000057">
    <property type="protein sequence ID" value="KAK7679606.1"/>
    <property type="molecule type" value="Genomic_DNA"/>
</dbReference>
<evidence type="ECO:0000259" key="1">
    <source>
        <dbReference type="Pfam" id="PF20236"/>
    </source>
</evidence>
<dbReference type="InterPro" id="IPR046528">
    <property type="entry name" value="DUF6593"/>
</dbReference>
<comment type="caution">
    <text evidence="2">The sequence shown here is derived from an EMBL/GenBank/DDBJ whole genome shotgun (WGS) entry which is preliminary data.</text>
</comment>
<evidence type="ECO:0000313" key="3">
    <source>
        <dbReference type="Proteomes" id="UP001385951"/>
    </source>
</evidence>
<dbReference type="Pfam" id="PF20236">
    <property type="entry name" value="DUF6593"/>
    <property type="match status" value="1"/>
</dbReference>
<keyword evidence="3" id="KW-1185">Reference proteome</keyword>
<evidence type="ECO:0000313" key="2">
    <source>
        <dbReference type="EMBL" id="KAK7679606.1"/>
    </source>
</evidence>
<accession>A0AAW0FQL1</accession>
<dbReference type="AlphaFoldDB" id="A0AAW0FQL1"/>
<protein>
    <recommendedName>
        <fullName evidence="1">DUF6593 domain-containing protein</fullName>
    </recommendedName>
</protein>
<organism evidence="2 3">
    <name type="scientific">Cerrena zonata</name>
    <dbReference type="NCBI Taxonomy" id="2478898"/>
    <lineage>
        <taxon>Eukaryota</taxon>
        <taxon>Fungi</taxon>
        <taxon>Dikarya</taxon>
        <taxon>Basidiomycota</taxon>
        <taxon>Agaricomycotina</taxon>
        <taxon>Agaricomycetes</taxon>
        <taxon>Polyporales</taxon>
        <taxon>Cerrenaceae</taxon>
        <taxon>Cerrena</taxon>
    </lineage>
</organism>